<keyword evidence="4" id="KW-1185">Reference proteome</keyword>
<gene>
    <name evidence="3" type="ORF">QO033_04450</name>
</gene>
<keyword evidence="1 3" id="KW-0560">Oxidoreductase</keyword>
<evidence type="ECO:0000313" key="3">
    <source>
        <dbReference type="EMBL" id="MDK3016913.1"/>
    </source>
</evidence>
<evidence type="ECO:0000259" key="2">
    <source>
        <dbReference type="Pfam" id="PF01266"/>
    </source>
</evidence>
<dbReference type="PANTHER" id="PTHR13847:SF281">
    <property type="entry name" value="FAD DEPENDENT OXIDOREDUCTASE DOMAIN-CONTAINING PROTEIN"/>
    <property type="match status" value="1"/>
</dbReference>
<dbReference type="GO" id="GO:0016491">
    <property type="term" value="F:oxidoreductase activity"/>
    <property type="evidence" value="ECO:0007669"/>
    <property type="project" value="UniProtKB-KW"/>
</dbReference>
<reference evidence="3 4" key="1">
    <citation type="submission" date="2023-05" db="EMBL/GenBank/DDBJ databases">
        <title>Pseudodonghicola sp. nov.</title>
        <authorList>
            <person name="Huang J."/>
        </authorList>
    </citation>
    <scope>NUCLEOTIDE SEQUENCE [LARGE SCALE GENOMIC DNA]</scope>
    <source>
        <strain evidence="3 4">IC7</strain>
    </source>
</reference>
<evidence type="ECO:0000256" key="1">
    <source>
        <dbReference type="ARBA" id="ARBA00023002"/>
    </source>
</evidence>
<evidence type="ECO:0000313" key="4">
    <source>
        <dbReference type="Proteomes" id="UP001243757"/>
    </source>
</evidence>
<protein>
    <submittedName>
        <fullName evidence="3">FAD-binding oxidoreductase</fullName>
        <ecNumber evidence="3">1.-.-.-</ecNumber>
    </submittedName>
</protein>
<feature type="domain" description="FAD dependent oxidoreductase" evidence="2">
    <location>
        <begin position="39"/>
        <end position="399"/>
    </location>
</feature>
<dbReference type="Pfam" id="PF01266">
    <property type="entry name" value="DAO"/>
    <property type="match status" value="1"/>
</dbReference>
<comment type="caution">
    <text evidence="3">The sequence shown here is derived from an EMBL/GenBank/DDBJ whole genome shotgun (WGS) entry which is preliminary data.</text>
</comment>
<accession>A0ABT7EX42</accession>
<proteinExistence type="predicted"/>
<dbReference type="InterPro" id="IPR006076">
    <property type="entry name" value="FAD-dep_OxRdtase"/>
</dbReference>
<dbReference type="RefSeq" id="WP_284479723.1">
    <property type="nucleotide sequence ID" value="NZ_JASNJD010000002.1"/>
</dbReference>
<dbReference type="PANTHER" id="PTHR13847">
    <property type="entry name" value="SARCOSINE DEHYDROGENASE-RELATED"/>
    <property type="match status" value="1"/>
</dbReference>
<dbReference type="Proteomes" id="UP001243757">
    <property type="component" value="Unassembled WGS sequence"/>
</dbReference>
<dbReference type="SUPFAM" id="SSF51905">
    <property type="entry name" value="FAD/NAD(P)-binding domain"/>
    <property type="match status" value="1"/>
</dbReference>
<dbReference type="EMBL" id="JASNJD010000002">
    <property type="protein sequence ID" value="MDK3016913.1"/>
    <property type="molecule type" value="Genomic_DNA"/>
</dbReference>
<dbReference type="Gene3D" id="3.50.50.60">
    <property type="entry name" value="FAD/NAD(P)-binding domain"/>
    <property type="match status" value="1"/>
</dbReference>
<dbReference type="InterPro" id="IPR036188">
    <property type="entry name" value="FAD/NAD-bd_sf"/>
</dbReference>
<dbReference type="EC" id="1.-.-.-" evidence="3"/>
<dbReference type="Gene3D" id="3.30.9.10">
    <property type="entry name" value="D-Amino Acid Oxidase, subunit A, domain 2"/>
    <property type="match status" value="1"/>
</dbReference>
<sequence length="442" mass="47578">MKHIFGRYAYSAGPRDGCWWDETIAAPVWPEARGDLTADVAIIGGGYTGLSAALHLAEAGIDVALVEAEYPGWGASGRNGGFCCVGGAKLSSEKIAKAYGADQAAEFHHAEIAAIDLVADILKRFDIDADTHSHGETQLAHSPRAMERLRQQAKGDPDAILHGRQDLADQGMQASGLTGPFQGGLTVRHGFGLNPRKYVLGLARAAAGAGARIYQNSPAGRITRQGGRNVIALPHGSLSAETVLICTNGYSSDDLPDWLAGRYIPAQSTALVTRPLTEEELAAQGWTSDQMAYDTRHLLHYFRLMPDRRFLFGMRGGLTSTPGSETGSRARVRRDFETMFPAWAHVESRHSWSGMVCVSRNQIPFTGPVPGMPGVFAGLAYHGNGVAMGSYAGSLLAALAQGHRPDSPYPGFMGRPMGRFPFGRFRRIVMPPAYLAFRVKDL</sequence>
<name>A0ABT7EX42_9RHOB</name>
<organism evidence="3 4">
    <name type="scientific">Pseudodonghicola flavimaris</name>
    <dbReference type="NCBI Taxonomy" id="3050036"/>
    <lineage>
        <taxon>Bacteria</taxon>
        <taxon>Pseudomonadati</taxon>
        <taxon>Pseudomonadota</taxon>
        <taxon>Alphaproteobacteria</taxon>
        <taxon>Rhodobacterales</taxon>
        <taxon>Paracoccaceae</taxon>
        <taxon>Pseudodonghicola</taxon>
    </lineage>
</organism>